<dbReference type="Proteomes" id="UP001054945">
    <property type="component" value="Unassembled WGS sequence"/>
</dbReference>
<comment type="caution">
    <text evidence="1">The sequence shown here is derived from an EMBL/GenBank/DDBJ whole genome shotgun (WGS) entry which is preliminary data.</text>
</comment>
<proteinExistence type="predicted"/>
<sequence>MLFFSQQPPSITKQKTNSAPPDPFHPLHCAVDHLQLRGSHITHLQQWLQRVICHQMGSNRKFSFAFALLEISGYHLSLNTTAWPSASRHLCVCRECFRPIYGVTNCTVRLKGCCHETPIVLRVSSFLRDPGYTNGPYHSYESFCFKKML</sequence>
<dbReference type="AlphaFoldDB" id="A0AAV4QZ35"/>
<gene>
    <name evidence="1" type="ORF">CEXT_2821</name>
</gene>
<organism evidence="1 2">
    <name type="scientific">Caerostris extrusa</name>
    <name type="common">Bark spider</name>
    <name type="synonym">Caerostris bankana</name>
    <dbReference type="NCBI Taxonomy" id="172846"/>
    <lineage>
        <taxon>Eukaryota</taxon>
        <taxon>Metazoa</taxon>
        <taxon>Ecdysozoa</taxon>
        <taxon>Arthropoda</taxon>
        <taxon>Chelicerata</taxon>
        <taxon>Arachnida</taxon>
        <taxon>Araneae</taxon>
        <taxon>Araneomorphae</taxon>
        <taxon>Entelegynae</taxon>
        <taxon>Araneoidea</taxon>
        <taxon>Araneidae</taxon>
        <taxon>Caerostris</taxon>
    </lineage>
</organism>
<name>A0AAV4QZ35_CAEEX</name>
<accession>A0AAV4QZ35</accession>
<dbReference type="EMBL" id="BPLR01007098">
    <property type="protein sequence ID" value="GIY14530.1"/>
    <property type="molecule type" value="Genomic_DNA"/>
</dbReference>
<protein>
    <submittedName>
        <fullName evidence="1">Uncharacterized protein</fullName>
    </submittedName>
</protein>
<evidence type="ECO:0000313" key="1">
    <source>
        <dbReference type="EMBL" id="GIY14530.1"/>
    </source>
</evidence>
<evidence type="ECO:0000313" key="2">
    <source>
        <dbReference type="Proteomes" id="UP001054945"/>
    </source>
</evidence>
<reference evidence="1 2" key="1">
    <citation type="submission" date="2021-06" db="EMBL/GenBank/DDBJ databases">
        <title>Caerostris extrusa draft genome.</title>
        <authorList>
            <person name="Kono N."/>
            <person name="Arakawa K."/>
        </authorList>
    </citation>
    <scope>NUCLEOTIDE SEQUENCE [LARGE SCALE GENOMIC DNA]</scope>
</reference>
<keyword evidence="2" id="KW-1185">Reference proteome</keyword>